<keyword evidence="10" id="KW-1185">Reference proteome</keyword>
<keyword evidence="3" id="KW-1003">Cell membrane</keyword>
<dbReference type="InterPro" id="IPR002656">
    <property type="entry name" value="Acyl_transf_3_dom"/>
</dbReference>
<gene>
    <name evidence="9" type="ORF">GJV78_11275</name>
</gene>
<organism evidence="9 10">
    <name type="scientific">Intestinirhabdus alba</name>
    <dbReference type="NCBI Taxonomy" id="2899544"/>
    <lineage>
        <taxon>Bacteria</taxon>
        <taxon>Pseudomonadati</taxon>
        <taxon>Pseudomonadota</taxon>
        <taxon>Gammaproteobacteria</taxon>
        <taxon>Enterobacterales</taxon>
        <taxon>Enterobacteriaceae</taxon>
        <taxon>Intestinirhabdus</taxon>
    </lineage>
</organism>
<dbReference type="PANTHER" id="PTHR40074">
    <property type="entry name" value="O-ACETYLTRANSFERASE WECH"/>
    <property type="match status" value="1"/>
</dbReference>
<dbReference type="Proteomes" id="UP000477739">
    <property type="component" value="Unassembled WGS sequence"/>
</dbReference>
<feature type="domain" description="Acyltransferase 3" evidence="8">
    <location>
        <begin position="6"/>
        <end position="195"/>
    </location>
</feature>
<dbReference type="GO" id="GO:0005886">
    <property type="term" value="C:plasma membrane"/>
    <property type="evidence" value="ECO:0007669"/>
    <property type="project" value="UniProtKB-SubCell"/>
</dbReference>
<dbReference type="GO" id="GO:0016413">
    <property type="term" value="F:O-acetyltransferase activity"/>
    <property type="evidence" value="ECO:0007669"/>
    <property type="project" value="TreeGrafter"/>
</dbReference>
<keyword evidence="6 7" id="KW-0472">Membrane</keyword>
<dbReference type="EMBL" id="WMJZ01000014">
    <property type="protein sequence ID" value="MTH46823.1"/>
    <property type="molecule type" value="Genomic_DNA"/>
</dbReference>
<keyword evidence="5 7" id="KW-1133">Transmembrane helix</keyword>
<comment type="caution">
    <text evidence="9">The sequence shown here is derived from an EMBL/GenBank/DDBJ whole genome shotgun (WGS) entry which is preliminary data.</text>
</comment>
<evidence type="ECO:0000256" key="4">
    <source>
        <dbReference type="ARBA" id="ARBA00022692"/>
    </source>
</evidence>
<evidence type="ECO:0000256" key="2">
    <source>
        <dbReference type="ARBA" id="ARBA00007400"/>
    </source>
</evidence>
<evidence type="ECO:0000256" key="1">
    <source>
        <dbReference type="ARBA" id="ARBA00004651"/>
    </source>
</evidence>
<feature type="transmembrane region" description="Helical" evidence="7">
    <location>
        <begin position="76"/>
        <end position="96"/>
    </location>
</feature>
<reference evidence="9 10" key="1">
    <citation type="submission" date="2019-11" db="EMBL/GenBank/DDBJ databases">
        <title>Escherichia alba sp. nov. isolated from the gut of plastic-eating superworms Zophobas atratus.</title>
        <authorList>
            <person name="Yang Y."/>
        </authorList>
    </citation>
    <scope>NUCLEOTIDE SEQUENCE [LARGE SCALE GENOMIC DNA]</scope>
    <source>
        <strain evidence="10">BIT-B35</strain>
    </source>
</reference>
<evidence type="ECO:0000256" key="5">
    <source>
        <dbReference type="ARBA" id="ARBA00022989"/>
    </source>
</evidence>
<evidence type="ECO:0000259" key="8">
    <source>
        <dbReference type="Pfam" id="PF01757"/>
    </source>
</evidence>
<dbReference type="PANTHER" id="PTHR40074:SF2">
    <property type="entry name" value="O-ACETYLTRANSFERASE WECH"/>
    <property type="match status" value="1"/>
</dbReference>
<comment type="subcellular location">
    <subcellularLocation>
        <location evidence="1">Cell membrane</location>
        <topology evidence="1">Multi-pass membrane protein</topology>
    </subcellularLocation>
</comment>
<evidence type="ECO:0000313" key="10">
    <source>
        <dbReference type="Proteomes" id="UP000477739"/>
    </source>
</evidence>
<keyword evidence="9" id="KW-0012">Acyltransferase</keyword>
<accession>A0A6L6IPV8</accession>
<feature type="transmembrane region" description="Helical" evidence="7">
    <location>
        <begin position="122"/>
        <end position="144"/>
    </location>
</feature>
<keyword evidence="4 7" id="KW-0812">Transmembrane</keyword>
<dbReference type="AlphaFoldDB" id="A0A6L6IPV8"/>
<name>A0A6L6IPV8_9ENTR</name>
<comment type="similarity">
    <text evidence="2">Belongs to the acyltransferase 3 family.</text>
</comment>
<evidence type="ECO:0000256" key="6">
    <source>
        <dbReference type="ARBA" id="ARBA00023136"/>
    </source>
</evidence>
<feature type="transmembrane region" description="Helical" evidence="7">
    <location>
        <begin position="7"/>
        <end position="26"/>
    </location>
</feature>
<keyword evidence="9" id="KW-0808">Transferase</keyword>
<evidence type="ECO:0000256" key="7">
    <source>
        <dbReference type="SAM" id="Phobius"/>
    </source>
</evidence>
<evidence type="ECO:0000313" key="9">
    <source>
        <dbReference type="EMBL" id="MTH46823.1"/>
    </source>
</evidence>
<proteinExistence type="inferred from homology"/>
<sequence length="200" mass="23584">MNERNLNIDALRILACVFVIGIHATYNFNPHGLMDFNNYAGLLLHSIFRAGLPIFFIISGYYLLNSKIKSIKKFYLKRIVNIIIPFLIYSFLHFLIMNRDSTFSLNIYSDYFLKIVNGSLSVHFWFVYVIIGIYIFTPALSYIMNDSSDRTLNIAFITILVSYLVNVYYNNSSFLSVQPFELPYINNWYLYFFYWGIHRA</sequence>
<protein>
    <submittedName>
        <fullName evidence="9">Acyltransferase family protein</fullName>
    </submittedName>
</protein>
<dbReference type="OrthoDB" id="6631701at2"/>
<evidence type="ECO:0000256" key="3">
    <source>
        <dbReference type="ARBA" id="ARBA00022475"/>
    </source>
</evidence>
<feature type="transmembrane region" description="Helical" evidence="7">
    <location>
        <begin position="151"/>
        <end position="169"/>
    </location>
</feature>
<dbReference type="Pfam" id="PF01757">
    <property type="entry name" value="Acyl_transf_3"/>
    <property type="match status" value="1"/>
</dbReference>
<feature type="transmembrane region" description="Helical" evidence="7">
    <location>
        <begin position="46"/>
        <end position="64"/>
    </location>
</feature>
<dbReference type="GO" id="GO:0009246">
    <property type="term" value="P:enterobacterial common antigen biosynthetic process"/>
    <property type="evidence" value="ECO:0007669"/>
    <property type="project" value="TreeGrafter"/>
</dbReference>